<proteinExistence type="predicted"/>
<sequence>MLTGWIHLTLIFFCIPHAFCDKSSGAHTDYGAKPLW</sequence>
<reference evidence="2" key="1">
    <citation type="submission" date="2014-09" db="EMBL/GenBank/DDBJ databases">
        <authorList>
            <person name="Magalhaes I.L.F."/>
            <person name="Oliveira U."/>
            <person name="Santos F.R."/>
            <person name="Vidigal T.H.D.A."/>
            <person name="Brescovit A.D."/>
            <person name="Santos A.J."/>
        </authorList>
    </citation>
    <scope>NUCLEOTIDE SEQUENCE</scope>
    <source>
        <tissue evidence="2">Shoot tissue taken approximately 20 cm above the soil surface</tissue>
    </source>
</reference>
<accession>A0A0A9HGH5</accession>
<keyword evidence="1" id="KW-0732">Signal</keyword>
<feature type="chain" id="PRO_5002063026" evidence="1">
    <location>
        <begin position="21"/>
        <end position="36"/>
    </location>
</feature>
<protein>
    <submittedName>
        <fullName evidence="2">Uncharacterized protein</fullName>
    </submittedName>
</protein>
<dbReference type="EMBL" id="GBRH01161636">
    <property type="protein sequence ID" value="JAE36260.1"/>
    <property type="molecule type" value="Transcribed_RNA"/>
</dbReference>
<organism evidence="2">
    <name type="scientific">Arundo donax</name>
    <name type="common">Giant reed</name>
    <name type="synonym">Donax arundinaceus</name>
    <dbReference type="NCBI Taxonomy" id="35708"/>
    <lineage>
        <taxon>Eukaryota</taxon>
        <taxon>Viridiplantae</taxon>
        <taxon>Streptophyta</taxon>
        <taxon>Embryophyta</taxon>
        <taxon>Tracheophyta</taxon>
        <taxon>Spermatophyta</taxon>
        <taxon>Magnoliopsida</taxon>
        <taxon>Liliopsida</taxon>
        <taxon>Poales</taxon>
        <taxon>Poaceae</taxon>
        <taxon>PACMAD clade</taxon>
        <taxon>Arundinoideae</taxon>
        <taxon>Arundineae</taxon>
        <taxon>Arundo</taxon>
    </lineage>
</organism>
<name>A0A0A9HGH5_ARUDO</name>
<evidence type="ECO:0000256" key="1">
    <source>
        <dbReference type="SAM" id="SignalP"/>
    </source>
</evidence>
<dbReference type="AlphaFoldDB" id="A0A0A9HGH5"/>
<reference evidence="2" key="2">
    <citation type="journal article" date="2015" name="Data Brief">
        <title>Shoot transcriptome of the giant reed, Arundo donax.</title>
        <authorList>
            <person name="Barrero R.A."/>
            <person name="Guerrero F.D."/>
            <person name="Moolhuijzen P."/>
            <person name="Goolsby J.A."/>
            <person name="Tidwell J."/>
            <person name="Bellgard S.E."/>
            <person name="Bellgard M.I."/>
        </authorList>
    </citation>
    <scope>NUCLEOTIDE SEQUENCE</scope>
    <source>
        <tissue evidence="2">Shoot tissue taken approximately 20 cm above the soil surface</tissue>
    </source>
</reference>
<evidence type="ECO:0000313" key="2">
    <source>
        <dbReference type="EMBL" id="JAE36260.1"/>
    </source>
</evidence>
<feature type="signal peptide" evidence="1">
    <location>
        <begin position="1"/>
        <end position="20"/>
    </location>
</feature>